<dbReference type="EMBL" id="SGBC01000004">
    <property type="protein sequence ID" value="RZD15584.1"/>
    <property type="molecule type" value="Genomic_DNA"/>
</dbReference>
<reference evidence="1 2" key="1">
    <citation type="journal article" date="2019" name="ISME J.">
        <title>Insights into ecological role of a new deltaproteobacterial order Candidatus Acidulodesulfobacterales by metagenomics and metatranscriptomics.</title>
        <authorList>
            <person name="Tan S."/>
            <person name="Liu J."/>
            <person name="Fang Y."/>
            <person name="Hedlund B.P."/>
            <person name="Lian Z.H."/>
            <person name="Huang L.Y."/>
            <person name="Li J.T."/>
            <person name="Huang L.N."/>
            <person name="Li W.J."/>
            <person name="Jiang H.C."/>
            <person name="Dong H.L."/>
            <person name="Shu W.S."/>
        </authorList>
    </citation>
    <scope>NUCLEOTIDE SEQUENCE [LARGE SCALE GENOMIC DNA]</scope>
    <source>
        <strain evidence="1">AP2</strain>
    </source>
</reference>
<evidence type="ECO:0000313" key="2">
    <source>
        <dbReference type="Proteomes" id="UP000316562"/>
    </source>
</evidence>
<organism evidence="1 2">
    <name type="scientific">Acididesulfobacter guangdongensis</name>
    <dbReference type="NCBI Taxonomy" id="2597225"/>
    <lineage>
        <taxon>Bacteria</taxon>
        <taxon>Deltaproteobacteria</taxon>
        <taxon>Candidatus Acidulodesulfobacterales</taxon>
        <taxon>Candidatus Acididesulfobacter</taxon>
    </lineage>
</organism>
<name>A0A519BE90_ACIG2</name>
<comment type="caution">
    <text evidence="1">The sequence shown here is derived from an EMBL/GenBank/DDBJ whole genome shotgun (WGS) entry which is preliminary data.</text>
</comment>
<accession>A0A519BE90</accession>
<protein>
    <submittedName>
        <fullName evidence="1">Uncharacterized protein</fullName>
    </submittedName>
</protein>
<sequence length="95" mass="10868">MESKVREILVDESKPYRKDRKDKADHPFGRSFLTIYQLAILFKEKYPKDFEAIDMPVGGKGKDKGNSLAMYIARNLSDMIGKNCSHLRVSPVFGE</sequence>
<dbReference type="AlphaFoldDB" id="A0A519BE90"/>
<evidence type="ECO:0000313" key="1">
    <source>
        <dbReference type="EMBL" id="RZD15584.1"/>
    </source>
</evidence>
<gene>
    <name evidence="1" type="ORF">EVJ46_08595</name>
</gene>
<dbReference type="Proteomes" id="UP000316562">
    <property type="component" value="Unassembled WGS sequence"/>
</dbReference>
<proteinExistence type="predicted"/>